<dbReference type="AlphaFoldDB" id="A0A445H7X4"/>
<protein>
    <submittedName>
        <fullName evidence="2">Uncharacterized protein</fullName>
    </submittedName>
</protein>
<accession>A0A445H7X4</accession>
<proteinExistence type="predicted"/>
<feature type="region of interest" description="Disordered" evidence="1">
    <location>
        <begin position="72"/>
        <end position="108"/>
    </location>
</feature>
<dbReference type="Proteomes" id="UP000289340">
    <property type="component" value="Chromosome 14"/>
</dbReference>
<keyword evidence="3" id="KW-1185">Reference proteome</keyword>
<evidence type="ECO:0000313" key="3">
    <source>
        <dbReference type="Proteomes" id="UP000289340"/>
    </source>
</evidence>
<feature type="compositionally biased region" description="Low complexity" evidence="1">
    <location>
        <begin position="72"/>
        <end position="84"/>
    </location>
</feature>
<reference evidence="2 3" key="1">
    <citation type="submission" date="2018-09" db="EMBL/GenBank/DDBJ databases">
        <title>A high-quality reference genome of wild soybean provides a powerful tool to mine soybean genomes.</title>
        <authorList>
            <person name="Xie M."/>
            <person name="Chung C.Y.L."/>
            <person name="Li M.-W."/>
            <person name="Wong F.-L."/>
            <person name="Chan T.-F."/>
            <person name="Lam H.-M."/>
        </authorList>
    </citation>
    <scope>NUCLEOTIDE SEQUENCE [LARGE SCALE GENOMIC DNA]</scope>
    <source>
        <strain evidence="3">cv. W05</strain>
        <tissue evidence="2">Hypocotyl of etiolated seedlings</tissue>
    </source>
</reference>
<comment type="caution">
    <text evidence="2">The sequence shown here is derived from an EMBL/GenBank/DDBJ whole genome shotgun (WGS) entry which is preliminary data.</text>
</comment>
<dbReference type="EMBL" id="QZWG01000014">
    <property type="protein sequence ID" value="RZB69686.1"/>
    <property type="molecule type" value="Genomic_DNA"/>
</dbReference>
<gene>
    <name evidence="2" type="ORF">D0Y65_039151</name>
</gene>
<sequence>MNNIVCFASEISVSTQKKRVIIEELLKGQEAATQLKVLLLEKPFWSEASLSFQEVMDNVLRSFSEALSILNSSSSSEPAGSAAEVAHRSLLNSGQNGSPEAASGEKRFQKDGRVFHDKAIWVAERLC</sequence>
<name>A0A445H7X4_GLYSO</name>
<evidence type="ECO:0000256" key="1">
    <source>
        <dbReference type="SAM" id="MobiDB-lite"/>
    </source>
</evidence>
<evidence type="ECO:0000313" key="2">
    <source>
        <dbReference type="EMBL" id="RZB69686.1"/>
    </source>
</evidence>
<organism evidence="2 3">
    <name type="scientific">Glycine soja</name>
    <name type="common">Wild soybean</name>
    <dbReference type="NCBI Taxonomy" id="3848"/>
    <lineage>
        <taxon>Eukaryota</taxon>
        <taxon>Viridiplantae</taxon>
        <taxon>Streptophyta</taxon>
        <taxon>Embryophyta</taxon>
        <taxon>Tracheophyta</taxon>
        <taxon>Spermatophyta</taxon>
        <taxon>Magnoliopsida</taxon>
        <taxon>eudicotyledons</taxon>
        <taxon>Gunneridae</taxon>
        <taxon>Pentapetalae</taxon>
        <taxon>rosids</taxon>
        <taxon>fabids</taxon>
        <taxon>Fabales</taxon>
        <taxon>Fabaceae</taxon>
        <taxon>Papilionoideae</taxon>
        <taxon>50 kb inversion clade</taxon>
        <taxon>NPAAA clade</taxon>
        <taxon>indigoferoid/millettioid clade</taxon>
        <taxon>Phaseoleae</taxon>
        <taxon>Glycine</taxon>
        <taxon>Glycine subgen. Soja</taxon>
    </lineage>
</organism>